<name>A0A815RFU2_ADIRI</name>
<dbReference type="GO" id="GO:0009451">
    <property type="term" value="P:RNA modification"/>
    <property type="evidence" value="ECO:0007669"/>
    <property type="project" value="InterPro"/>
</dbReference>
<accession>A0A815RFU2</accession>
<dbReference type="InterPro" id="IPR011990">
    <property type="entry name" value="TPR-like_helical_dom_sf"/>
</dbReference>
<dbReference type="Gene3D" id="1.25.40.10">
    <property type="entry name" value="Tetratricopeptide repeat domain"/>
    <property type="match status" value="1"/>
</dbReference>
<dbReference type="EMBL" id="CAJNOJ010000529">
    <property type="protein sequence ID" value="CAF1476984.1"/>
    <property type="molecule type" value="Genomic_DNA"/>
</dbReference>
<dbReference type="GO" id="GO:0003723">
    <property type="term" value="F:RNA binding"/>
    <property type="evidence" value="ECO:0007669"/>
    <property type="project" value="InterPro"/>
</dbReference>
<dbReference type="InterPro" id="IPR002885">
    <property type="entry name" value="PPR_rpt"/>
</dbReference>
<evidence type="ECO:0000313" key="1">
    <source>
        <dbReference type="EMBL" id="CAF1476984.1"/>
    </source>
</evidence>
<dbReference type="PANTHER" id="PTHR47926">
    <property type="entry name" value="PENTATRICOPEPTIDE REPEAT-CONTAINING PROTEIN"/>
    <property type="match status" value="1"/>
</dbReference>
<evidence type="ECO:0008006" key="3">
    <source>
        <dbReference type="Google" id="ProtNLM"/>
    </source>
</evidence>
<sequence length="216" mass="24469">MWGKCGLVDEAQRVFNRIGQPSIVAFSAMRKEAIELFHQVPMKMLDDQIYVCVLNACSHSGLIQEAENIFNEIPYEKRIESVYTSMIDCFARSFQYMTMLSSARNKKDAVLAQQLFDRIRLLFSDEKQILSSATVVLANTYGFSGNLARTSDLRTRMAESGLKKVPGRSSTVANGEIVHFYANESVLWTHSERLAIAFQLIQNPKPSFIEIIQQSN</sequence>
<dbReference type="OrthoDB" id="185373at2759"/>
<dbReference type="AlphaFoldDB" id="A0A815RFU2"/>
<reference evidence="1" key="1">
    <citation type="submission" date="2021-02" db="EMBL/GenBank/DDBJ databases">
        <authorList>
            <person name="Nowell W R."/>
        </authorList>
    </citation>
    <scope>NUCLEOTIDE SEQUENCE</scope>
</reference>
<dbReference type="PANTHER" id="PTHR47926:SF382">
    <property type="entry name" value="PENTACOTRIPEPTIDE-REPEAT REGION OF PRORP DOMAIN-CONTAINING PROTEIN"/>
    <property type="match status" value="1"/>
</dbReference>
<evidence type="ECO:0000313" key="2">
    <source>
        <dbReference type="Proteomes" id="UP000663852"/>
    </source>
</evidence>
<proteinExistence type="predicted"/>
<protein>
    <recommendedName>
        <fullName evidence="3">Pentatricopeptide repeat-containing protein</fullName>
    </recommendedName>
</protein>
<dbReference type="Proteomes" id="UP000663852">
    <property type="component" value="Unassembled WGS sequence"/>
</dbReference>
<gene>
    <name evidence="1" type="ORF">EDS130_LOCUS41180</name>
</gene>
<dbReference type="InterPro" id="IPR046960">
    <property type="entry name" value="PPR_At4g14850-like_plant"/>
</dbReference>
<dbReference type="Pfam" id="PF01535">
    <property type="entry name" value="PPR"/>
    <property type="match status" value="1"/>
</dbReference>
<comment type="caution">
    <text evidence="1">The sequence shown here is derived from an EMBL/GenBank/DDBJ whole genome shotgun (WGS) entry which is preliminary data.</text>
</comment>
<organism evidence="1 2">
    <name type="scientific">Adineta ricciae</name>
    <name type="common">Rotifer</name>
    <dbReference type="NCBI Taxonomy" id="249248"/>
    <lineage>
        <taxon>Eukaryota</taxon>
        <taxon>Metazoa</taxon>
        <taxon>Spiralia</taxon>
        <taxon>Gnathifera</taxon>
        <taxon>Rotifera</taxon>
        <taxon>Eurotatoria</taxon>
        <taxon>Bdelloidea</taxon>
        <taxon>Adinetida</taxon>
        <taxon>Adinetidae</taxon>
        <taxon>Adineta</taxon>
    </lineage>
</organism>